<evidence type="ECO:0000313" key="1">
    <source>
        <dbReference type="EMBL" id="AJA53540.1"/>
    </source>
</evidence>
<reference evidence="2 3" key="3">
    <citation type="journal article" name="Genome Announc.">
        <title>Improved Draft Genome Sequence of Clostridium pasteurianum Strain ATCC 6013 (DSM 525) Using a Hybrid Next-Generation Sequencing Approach.</title>
        <authorList>
            <person name="Pyne M.E."/>
            <person name="Utturkar S."/>
            <person name="Brown S.D."/>
            <person name="Moo-Young M."/>
            <person name="Chung D.A."/>
            <person name="Chou C.P."/>
        </authorList>
    </citation>
    <scope>NUCLEOTIDE SEQUENCE [LARGE SCALE GENOMIC DNA]</scope>
    <source>
        <strain evidence="2 3">ATCC 6013</strain>
    </source>
</reference>
<organism evidence="1 4">
    <name type="scientific">Clostridium pasteurianum DSM 525 = ATCC 6013</name>
    <dbReference type="NCBI Taxonomy" id="1262449"/>
    <lineage>
        <taxon>Bacteria</taxon>
        <taxon>Bacillati</taxon>
        <taxon>Bacillota</taxon>
        <taxon>Clostridia</taxon>
        <taxon>Eubacteriales</taxon>
        <taxon>Clostridiaceae</taxon>
        <taxon>Clostridium</taxon>
    </lineage>
</organism>
<name>A0A0H3J8K2_CLOPA</name>
<dbReference type="KEGG" id="cpae:CPAST_c34910"/>
<dbReference type="GeneID" id="93075587"/>
<dbReference type="EMBL" id="JPGY02000001">
    <property type="protein sequence ID" value="KRU14435.1"/>
    <property type="molecule type" value="Genomic_DNA"/>
</dbReference>
<accession>A0A0H3J8K2</accession>
<reference evidence="1 4" key="1">
    <citation type="journal article" date="2015" name="Genome Announc.">
        <title>Complete Genome Sequence of the Nitrogen-Fixing and Solvent-Producing Clostridium pasteurianum DSM 525.</title>
        <authorList>
            <person name="Poehlein A."/>
            <person name="Grosse-Honebrink A."/>
            <person name="Zhang Y."/>
            <person name="Minton N.P."/>
            <person name="Daniel R."/>
        </authorList>
    </citation>
    <scope>NUCLEOTIDE SEQUENCE [LARGE SCALE GENOMIC DNA]</scope>
    <source>
        <strain evidence="1">DSM 525</strain>
        <strain evidence="4">DSM 525 / ATCC 6013</strain>
    </source>
</reference>
<protein>
    <submittedName>
        <fullName evidence="1">Uncharacterized protein</fullName>
    </submittedName>
</protein>
<dbReference type="PATRIC" id="fig|1262449.3.peg.2566"/>
<keyword evidence="4" id="KW-1185">Reference proteome</keyword>
<gene>
    <name evidence="1" type="ORF">CLPA_c34910</name>
    <name evidence="2" type="ORF">CP6013_03693</name>
</gene>
<evidence type="ECO:0000313" key="4">
    <source>
        <dbReference type="Proteomes" id="UP000030905"/>
    </source>
</evidence>
<dbReference type="KEGG" id="cpat:CLPA_c34910"/>
<proteinExistence type="predicted"/>
<dbReference type="Proteomes" id="UP000028042">
    <property type="component" value="Unassembled WGS sequence"/>
</dbReference>
<dbReference type="eggNOG" id="ENOG5033Q4K">
    <property type="taxonomic scope" value="Bacteria"/>
</dbReference>
<dbReference type="Proteomes" id="UP000030905">
    <property type="component" value="Chromosome"/>
</dbReference>
<reference evidence="2" key="2">
    <citation type="submission" date="2015-10" db="EMBL/GenBank/DDBJ databases">
        <title>Improved Draft Genome Sequence of Clostridium pasteurianum Strain ATCC 6013 (DSM 525) Using a Hybrid Next-Generation Sequencing Approach.</title>
        <authorList>
            <person name="Pyne M.E."/>
            <person name="Utturkar S.M."/>
            <person name="Brown S.D."/>
            <person name="Moo-Young M."/>
            <person name="Chung D.A."/>
            <person name="Chou P.C."/>
        </authorList>
    </citation>
    <scope>NUCLEOTIDE SEQUENCE</scope>
    <source>
        <strain evidence="2">ATCC 6013</strain>
    </source>
</reference>
<dbReference type="EMBL" id="CP009268">
    <property type="protein sequence ID" value="AJA53540.1"/>
    <property type="molecule type" value="Genomic_DNA"/>
</dbReference>
<dbReference type="RefSeq" id="WP_003445927.1">
    <property type="nucleotide sequence ID" value="NZ_ANZB01000008.1"/>
</dbReference>
<sequence>MRKQNLKRYKIYKFGEGDINGIIDARSSEYKEFYVSPSINLKLSEISLSESAFFNIYLQYFNKKYEKDMLLENVIIVELNNKHGLAELQTGIDFNGETYTYLITTPSWTKHEDDISKGACMMIRKKDIAFKIFFENLISLGEIEKYKGKDKKINTEHARLALSLSTAYMTKLKPKAIIVDECNGIITSDIVTVINKKVIEITDSMGDEELKKYRNVPVTQFDGCGLMSMEFANEIKIDGDYKHPITWCGIRIYNTATKGLLVSFDFKKYIHKFYGEDTDYIEKRENGKIYIKNMFNKWQCVDDADILINASMAKWADHFGSLKQIYEKVNDEKYENYKDIIENLWITKVNKPYSEIEKYNLTNYQLLGNLNLSSDELKEIYKPTENMFNRLLDGDIDATFLYLNLLKGKKFNSDGENDDIEEDEAISVSTVAEQLIAKNPNLIKSDYVKKHVARMIKKQLNLLCSGKAYVESYYKTVTQDPISFCEWLINRTENEKFVSNHRGLKEHQFYCSDTEDGDIRTCSRNPLASFSEILNLSFVHNNFLDDWYGHLSKDLVICNCHDLTKEIASGMDFDTDTINVANHPIIRNAVKTDLPFINIEDINKEKPSKKWTDNNRYSAFITSTGNLIGKIANMTSSVSAEATSYNYYNYIYNKTEEAKTYKELWDAFHNTFTKDIVKENKRNKVYLIQDGNYVLDYKGEKILRGSYLHFKTTLEQNFTKTLAELSEEEIHKQIDKGFEDYKRDSYYLRILSMKAIDVPKTLIPIEKDEYKEEKDKYGKNPYFLGYRKGFYDEKGKRIKYIFHENALDINASRIYDEIISKRKELEQVSKTSTSKELIQKFFYNPTEKQNEHWEECKNEIVNLYDYYKNNRSKIKLKYDELIKNTENEAEKAKYEEEKIKLYKLHDIDVLERADGISAKYNDYRLISSILATETSETFMFNYFNCDCFKMLDETSITVQKYQYIPDINGDIEFKFKNYRKEPIEIKINDEELQENIRLRFLNKKSDKFKDTKIRIGYIDVINHVNLESYKNNNTKFHIGFREYKESMQPALLLDNTFVAFVYNNQDLLCAKGEDVIIKEIIKNNAKSAEVIVGIA</sequence>
<evidence type="ECO:0000313" key="2">
    <source>
        <dbReference type="EMBL" id="KRU14435.1"/>
    </source>
</evidence>
<dbReference type="AlphaFoldDB" id="A0A0H3J8K2"/>
<evidence type="ECO:0000313" key="3">
    <source>
        <dbReference type="Proteomes" id="UP000028042"/>
    </source>
</evidence>